<dbReference type="PANTHER" id="PTHR43531:SF11">
    <property type="entry name" value="METHYL-ACCEPTING CHEMOTAXIS PROTEIN 3"/>
    <property type="match status" value="1"/>
</dbReference>
<gene>
    <name evidence="12" type="ORF">FRIFI_2117</name>
</gene>
<evidence type="ECO:0000256" key="8">
    <source>
        <dbReference type="PROSITE-ProRule" id="PRU00284"/>
    </source>
</evidence>
<keyword evidence="13" id="KW-1185">Reference proteome</keyword>
<dbReference type="Gene3D" id="1.10.287.950">
    <property type="entry name" value="Methyl-accepting chemotaxis protein"/>
    <property type="match status" value="1"/>
</dbReference>
<dbReference type="PROSITE" id="PS50885">
    <property type="entry name" value="HAMP"/>
    <property type="match status" value="1"/>
</dbReference>
<evidence type="ECO:0000313" key="12">
    <source>
        <dbReference type="EMBL" id="CEI73645.1"/>
    </source>
</evidence>
<dbReference type="CDD" id="cd11386">
    <property type="entry name" value="MCP_signal"/>
    <property type="match status" value="1"/>
</dbReference>
<dbReference type="GO" id="GO:0007165">
    <property type="term" value="P:signal transduction"/>
    <property type="evidence" value="ECO:0007669"/>
    <property type="project" value="UniProtKB-KW"/>
</dbReference>
<dbReference type="PROSITE" id="PS51257">
    <property type="entry name" value="PROKAR_LIPOPROTEIN"/>
    <property type="match status" value="1"/>
</dbReference>
<evidence type="ECO:0000256" key="9">
    <source>
        <dbReference type="SAM" id="Phobius"/>
    </source>
</evidence>
<evidence type="ECO:0000256" key="3">
    <source>
        <dbReference type="ARBA" id="ARBA00022500"/>
    </source>
</evidence>
<dbReference type="GO" id="GO:0006935">
    <property type="term" value="P:chemotaxis"/>
    <property type="evidence" value="ECO:0007669"/>
    <property type="project" value="UniProtKB-KW"/>
</dbReference>
<evidence type="ECO:0000313" key="13">
    <source>
        <dbReference type="Proteomes" id="UP000245695"/>
    </source>
</evidence>
<dbReference type="GO" id="GO:0004888">
    <property type="term" value="F:transmembrane signaling receptor activity"/>
    <property type="evidence" value="ECO:0007669"/>
    <property type="project" value="TreeGrafter"/>
</dbReference>
<organism evidence="12 13">
    <name type="scientific">Romboutsia hominis</name>
    <dbReference type="NCBI Taxonomy" id="1507512"/>
    <lineage>
        <taxon>Bacteria</taxon>
        <taxon>Bacillati</taxon>
        <taxon>Bacillota</taxon>
        <taxon>Clostridia</taxon>
        <taxon>Peptostreptococcales</taxon>
        <taxon>Peptostreptococcaceae</taxon>
        <taxon>Romboutsia</taxon>
    </lineage>
</organism>
<dbReference type="CDD" id="cd12914">
    <property type="entry name" value="PDC1_DGC_like"/>
    <property type="match status" value="1"/>
</dbReference>
<protein>
    <submittedName>
        <fullName evidence="12">Methyl-accepting chemotaxis protein signaling domain protein</fullName>
    </submittedName>
</protein>
<keyword evidence="2" id="KW-1003">Cell membrane</keyword>
<evidence type="ECO:0000259" key="11">
    <source>
        <dbReference type="PROSITE" id="PS50885"/>
    </source>
</evidence>
<feature type="transmembrane region" description="Helical" evidence="9">
    <location>
        <begin position="296"/>
        <end position="317"/>
    </location>
</feature>
<dbReference type="GO" id="GO:0005886">
    <property type="term" value="C:plasma membrane"/>
    <property type="evidence" value="ECO:0007669"/>
    <property type="project" value="UniProtKB-SubCell"/>
</dbReference>
<keyword evidence="6 9" id="KW-0472">Membrane</keyword>
<evidence type="ECO:0000256" key="5">
    <source>
        <dbReference type="ARBA" id="ARBA00022989"/>
    </source>
</evidence>
<accession>A0A2P2BTE8</accession>
<dbReference type="InterPro" id="IPR003660">
    <property type="entry name" value="HAMP_dom"/>
</dbReference>
<keyword evidence="5 9" id="KW-1133">Transmembrane helix</keyword>
<dbReference type="CDD" id="cd12912">
    <property type="entry name" value="PDC2_MCP_like"/>
    <property type="match status" value="1"/>
</dbReference>
<dbReference type="RefSeq" id="WP_166505826.1">
    <property type="nucleotide sequence ID" value="NZ_LN650648.1"/>
</dbReference>
<comment type="similarity">
    <text evidence="7">Belongs to the methyl-accepting chemotaxis (MCP) protein family.</text>
</comment>
<evidence type="ECO:0000256" key="1">
    <source>
        <dbReference type="ARBA" id="ARBA00004651"/>
    </source>
</evidence>
<evidence type="ECO:0000256" key="4">
    <source>
        <dbReference type="ARBA" id="ARBA00022692"/>
    </source>
</evidence>
<keyword evidence="4 9" id="KW-0812">Transmembrane</keyword>
<feature type="domain" description="HAMP" evidence="11">
    <location>
        <begin position="319"/>
        <end position="372"/>
    </location>
</feature>
<dbReference type="AlphaFoldDB" id="A0A2P2BTE8"/>
<proteinExistence type="inferred from homology"/>
<comment type="subcellular location">
    <subcellularLocation>
        <location evidence="1">Cell membrane</location>
        <topology evidence="1">Multi-pass membrane protein</topology>
    </subcellularLocation>
</comment>
<feature type="domain" description="Methyl-accepting transducer" evidence="10">
    <location>
        <begin position="427"/>
        <end position="656"/>
    </location>
</feature>
<dbReference type="Pfam" id="PF02743">
    <property type="entry name" value="dCache_1"/>
    <property type="match status" value="1"/>
</dbReference>
<dbReference type="InterPro" id="IPR051310">
    <property type="entry name" value="MCP_chemotaxis"/>
</dbReference>
<evidence type="ECO:0000256" key="6">
    <source>
        <dbReference type="ARBA" id="ARBA00023136"/>
    </source>
</evidence>
<dbReference type="KEGG" id="rhom:FRIFI_2117"/>
<dbReference type="InterPro" id="IPR004089">
    <property type="entry name" value="MCPsignal_dom"/>
</dbReference>
<evidence type="ECO:0000256" key="7">
    <source>
        <dbReference type="ARBA" id="ARBA00029447"/>
    </source>
</evidence>
<dbReference type="Gene3D" id="3.30.450.20">
    <property type="entry name" value="PAS domain"/>
    <property type="match status" value="1"/>
</dbReference>
<dbReference type="SUPFAM" id="SSF103190">
    <property type="entry name" value="Sensory domain-like"/>
    <property type="match status" value="2"/>
</dbReference>
<dbReference type="Gene3D" id="6.10.340.10">
    <property type="match status" value="1"/>
</dbReference>
<evidence type="ECO:0000259" key="10">
    <source>
        <dbReference type="PROSITE" id="PS50111"/>
    </source>
</evidence>
<dbReference type="Pfam" id="PF00015">
    <property type="entry name" value="MCPsignal"/>
    <property type="match status" value="1"/>
</dbReference>
<dbReference type="Pfam" id="PF00672">
    <property type="entry name" value="HAMP"/>
    <property type="match status" value="1"/>
</dbReference>
<evidence type="ECO:0000256" key="2">
    <source>
        <dbReference type="ARBA" id="ARBA00022475"/>
    </source>
</evidence>
<keyword evidence="8" id="KW-0807">Transducer</keyword>
<feature type="transmembrane region" description="Helical" evidence="9">
    <location>
        <begin position="21"/>
        <end position="44"/>
    </location>
</feature>
<reference evidence="12 13" key="1">
    <citation type="submission" date="2014-09" db="EMBL/GenBank/DDBJ databases">
        <authorList>
            <person name="Hornung B.V."/>
        </authorList>
    </citation>
    <scope>NUCLEOTIDE SEQUENCE [LARGE SCALE GENOMIC DNA]</scope>
    <source>
        <strain evidence="12 13">FRIFI</strain>
    </source>
</reference>
<sequence>METKLWHKIKGKSKSKSIKTQLTLIIVSFSVISCLLLGTVTSYLNYKSANSVLSKTIVETTKQAAQTATQKITNIKNATIQTGIIKEISDPKVSKEEKESIIDRQEKLYGMKVGQIIDTNGKDIFSGNDYSDRDYFKASINGKAYLGSPVLSKVTGENILVVSAPIWENGVENSKVVGVVTFDLDKDYLNDIVRGIDISENSYAYLVDNQGTTIAHRDASLVNAKNTIKEAESNESLKPFAQADEKLISGETGFSDANLNGEDWILGYAPVKNSNGWGMGIMVNKSDFLGEMYKSIIYTGILTVVVTVLAIFVAIRFSKKIGNPLKECSERLNKLAQGDLNSEVPVIDEDNEIGLVADATYKIVKDFRSMINALTYILTEVSDGNLDIHADSEEYKSLFVKDFEPILIALNKIVYDLNNTLIQINEAGEQVAVSSYQLSEGAQVLSQGTTEQASSIEELSATINEVSSQIKETAEHALRAKDISLEASKATDKSKEQMKEMITAMDDINTTSNEIGNIIKNIDDIAFQTNILALNAAVEAARAGEAGKGFAVVADEVRNLAAKSAQSAKDTAELIEKSLKAIEKGTIIVSDTAKSLEAVVEGAKNSANVIQYIADVSNEQANHISQVNVGVEQISVVVQTNSATAEESAAASEELSAQAQMLKELIGKFNLKDEENKYFDGKISFSDEQF</sequence>
<keyword evidence="3" id="KW-0145">Chemotaxis</keyword>
<dbReference type="InterPro" id="IPR029151">
    <property type="entry name" value="Sensor-like_sf"/>
</dbReference>
<dbReference type="PROSITE" id="PS50111">
    <property type="entry name" value="CHEMOTAXIS_TRANSDUC_2"/>
    <property type="match status" value="1"/>
</dbReference>
<dbReference type="CDD" id="cd06225">
    <property type="entry name" value="HAMP"/>
    <property type="match status" value="1"/>
</dbReference>
<name>A0A2P2BTE8_9FIRM</name>
<dbReference type="InterPro" id="IPR033479">
    <property type="entry name" value="dCache_1"/>
</dbReference>
<dbReference type="SUPFAM" id="SSF58104">
    <property type="entry name" value="Methyl-accepting chemotaxis protein (MCP) signaling domain"/>
    <property type="match status" value="1"/>
</dbReference>
<dbReference type="PANTHER" id="PTHR43531">
    <property type="entry name" value="PROTEIN ICFG"/>
    <property type="match status" value="1"/>
</dbReference>
<dbReference type="SMART" id="SM00283">
    <property type="entry name" value="MA"/>
    <property type="match status" value="1"/>
</dbReference>
<dbReference type="Proteomes" id="UP000245695">
    <property type="component" value="Chromosome 1"/>
</dbReference>
<dbReference type="EMBL" id="LN650648">
    <property type="protein sequence ID" value="CEI73645.1"/>
    <property type="molecule type" value="Genomic_DNA"/>
</dbReference>